<feature type="domain" description="RING-type" evidence="18">
    <location>
        <begin position="321"/>
        <end position="375"/>
    </location>
</feature>
<evidence type="ECO:0000256" key="17">
    <source>
        <dbReference type="SAM" id="Phobius"/>
    </source>
</evidence>
<keyword evidence="10" id="KW-0833">Ubl conjugation pathway</keyword>
<feature type="region of interest" description="Disordered" evidence="16">
    <location>
        <begin position="455"/>
        <end position="484"/>
    </location>
</feature>
<evidence type="ECO:0000256" key="8">
    <source>
        <dbReference type="ARBA" id="ARBA00022723"/>
    </source>
</evidence>
<dbReference type="AlphaFoldDB" id="A0A9W8MP08"/>
<name>A0A9W8MP08_9AGAR</name>
<feature type="compositionally biased region" description="Basic and acidic residues" evidence="16">
    <location>
        <begin position="732"/>
        <end position="748"/>
    </location>
</feature>
<dbReference type="InterPro" id="IPR058051">
    <property type="entry name" value="Znf_RING_synoviolin"/>
</dbReference>
<comment type="catalytic activity">
    <reaction evidence="1">
        <text>S-ubiquitinyl-[E2 ubiquitin-conjugating enzyme]-L-cysteine + [acceptor protein]-L-lysine = [E2 ubiquitin-conjugating enzyme]-L-cysteine + N(6)-ubiquitinyl-[acceptor protein]-L-lysine.</text>
        <dbReference type="EC" id="2.3.2.27"/>
    </reaction>
</comment>
<feature type="non-terminal residue" evidence="19">
    <location>
        <position position="1"/>
    </location>
</feature>
<evidence type="ECO:0000256" key="6">
    <source>
        <dbReference type="ARBA" id="ARBA00022679"/>
    </source>
</evidence>
<keyword evidence="14 17" id="KW-0472">Membrane</keyword>
<dbReference type="PROSITE" id="PS50089">
    <property type="entry name" value="ZF_RING_2"/>
    <property type="match status" value="1"/>
</dbReference>
<accession>A0A9W8MP08</accession>
<evidence type="ECO:0000256" key="3">
    <source>
        <dbReference type="ARBA" id="ARBA00004906"/>
    </source>
</evidence>
<feature type="transmembrane region" description="Helical" evidence="17">
    <location>
        <begin position="62"/>
        <end position="84"/>
    </location>
</feature>
<feature type="transmembrane region" description="Helical" evidence="17">
    <location>
        <begin position="96"/>
        <end position="114"/>
    </location>
</feature>
<dbReference type="CDD" id="cd16479">
    <property type="entry name" value="RING-H2_synoviolin"/>
    <property type="match status" value="1"/>
</dbReference>
<evidence type="ECO:0000256" key="2">
    <source>
        <dbReference type="ARBA" id="ARBA00004477"/>
    </source>
</evidence>
<evidence type="ECO:0000256" key="5">
    <source>
        <dbReference type="ARBA" id="ARBA00012483"/>
    </source>
</evidence>
<evidence type="ECO:0000259" key="18">
    <source>
        <dbReference type="PROSITE" id="PS50089"/>
    </source>
</evidence>
<dbReference type="PANTHER" id="PTHR22763">
    <property type="entry name" value="RING ZINC FINGER PROTEIN"/>
    <property type="match status" value="1"/>
</dbReference>
<evidence type="ECO:0000256" key="13">
    <source>
        <dbReference type="ARBA" id="ARBA00022989"/>
    </source>
</evidence>
<dbReference type="OrthoDB" id="7759664at2759"/>
<evidence type="ECO:0000256" key="12">
    <source>
        <dbReference type="ARBA" id="ARBA00022833"/>
    </source>
</evidence>
<feature type="region of interest" description="Disordered" evidence="16">
    <location>
        <begin position="382"/>
        <end position="422"/>
    </location>
</feature>
<dbReference type="GO" id="GO:0005789">
    <property type="term" value="C:endoplasmic reticulum membrane"/>
    <property type="evidence" value="ECO:0007669"/>
    <property type="project" value="UniProtKB-SubCell"/>
</dbReference>
<comment type="similarity">
    <text evidence="4">Belongs to the HRD1 family.</text>
</comment>
<feature type="transmembrane region" description="Helical" evidence="17">
    <location>
        <begin position="240"/>
        <end position="269"/>
    </location>
</feature>
<dbReference type="InterPro" id="IPR001841">
    <property type="entry name" value="Znf_RING"/>
</dbReference>
<dbReference type="EC" id="2.3.2.27" evidence="5"/>
<keyword evidence="20" id="KW-1185">Reference proteome</keyword>
<dbReference type="GO" id="GO:0008270">
    <property type="term" value="F:zinc ion binding"/>
    <property type="evidence" value="ECO:0007669"/>
    <property type="project" value="UniProtKB-KW"/>
</dbReference>
<feature type="transmembrane region" description="Helical" evidence="17">
    <location>
        <begin position="120"/>
        <end position="139"/>
    </location>
</feature>
<feature type="transmembrane region" description="Helical" evidence="17">
    <location>
        <begin position="160"/>
        <end position="179"/>
    </location>
</feature>
<evidence type="ECO:0000256" key="4">
    <source>
        <dbReference type="ARBA" id="ARBA00010089"/>
    </source>
</evidence>
<feature type="region of interest" description="Disordered" evidence="16">
    <location>
        <begin position="501"/>
        <end position="589"/>
    </location>
</feature>
<keyword evidence="8" id="KW-0479">Metal-binding</keyword>
<proteinExistence type="inferred from homology"/>
<dbReference type="SUPFAM" id="SSF57850">
    <property type="entry name" value="RING/U-box"/>
    <property type="match status" value="1"/>
</dbReference>
<feature type="compositionally biased region" description="Polar residues" evidence="16">
    <location>
        <begin position="556"/>
        <end position="588"/>
    </location>
</feature>
<organism evidence="19 20">
    <name type="scientific">Candolleomyces eurysporus</name>
    <dbReference type="NCBI Taxonomy" id="2828524"/>
    <lineage>
        <taxon>Eukaryota</taxon>
        <taxon>Fungi</taxon>
        <taxon>Dikarya</taxon>
        <taxon>Basidiomycota</taxon>
        <taxon>Agaricomycotina</taxon>
        <taxon>Agaricomycetes</taxon>
        <taxon>Agaricomycetidae</taxon>
        <taxon>Agaricales</taxon>
        <taxon>Agaricineae</taxon>
        <taxon>Psathyrellaceae</taxon>
        <taxon>Candolleomyces</taxon>
    </lineage>
</organism>
<dbReference type="Pfam" id="PF25563">
    <property type="entry name" value="TPR_SYVN1_N"/>
    <property type="match status" value="1"/>
</dbReference>
<dbReference type="SMART" id="SM00184">
    <property type="entry name" value="RING"/>
    <property type="match status" value="1"/>
</dbReference>
<feature type="region of interest" description="Disordered" evidence="16">
    <location>
        <begin position="712"/>
        <end position="754"/>
    </location>
</feature>
<dbReference type="GO" id="GO:0061630">
    <property type="term" value="F:ubiquitin protein ligase activity"/>
    <property type="evidence" value="ECO:0007669"/>
    <property type="project" value="UniProtKB-EC"/>
</dbReference>
<dbReference type="Pfam" id="PF12678">
    <property type="entry name" value="zf-rbx1"/>
    <property type="match status" value="1"/>
</dbReference>
<dbReference type="Gene3D" id="3.30.40.10">
    <property type="entry name" value="Zinc/RING finger domain, C3HC4 (zinc finger)"/>
    <property type="match status" value="1"/>
</dbReference>
<gene>
    <name evidence="19" type="ORF">H1R20_g57</name>
</gene>
<keyword evidence="6" id="KW-0808">Transferase</keyword>
<keyword evidence="12" id="KW-0862">Zinc</keyword>
<sequence>MPSNEVVRQRLQDVAHFANNHRLLIYSFVSLVALGAVITNALKNYSNFYSVAIYLSKSSRSVLALANFGILITLLCGHFVQRVFFGTLRANEVERLYDRLWFFITESLLAFTIFRDEFDTPFALMFGFLLFVKSFHWLASDRIEWMDQRPYPGPPLLFHFRMVILFSILYVIDIVMFFFTVEHTLSVRVDGMVLFASEYGILIASVLNTICKYALSAYDLRRAGQRGGENAPPWENKSMWVFYIELATDFLKLTIYLLFFTVIITFYGLPLNIVRDVYITARSFISRLKALRRYQTATRNMDQRYPNATEEELTAMSDRTCIICREEMVFHDPQAQGESRDGPNMAPKKLPCGHIFHFYCLRSWLERQQSCPTCRRTVLDENIPPNPRANNPAPPAPGQAPQAPNPGLPAAPQPAGNNPLAIIENPLPQERAAPPANPGNQNPVAIQYELEYQQPNGQGGAHRIPPIQGQQPLNPVPPFAGFRGPYNAWQNWQVDGANPTVEQTPVQRQEPASSTTATDRNLPVGERDSDSESSADEAETLSPREAARAAALKRFGSNNSRLAPTRTRPTFSSQSNQAGIPTSGSSTSVEDRAISARSVYPQLIPIYDLGDSASQDIFTSPVMPSQQATGFPPHVQVPPALQQQPPFFGPSAGLQSRLSTRLTDEQLATMDRLTREAIDERLKALERVSNTIYGCIDDLMRMRSALPEIHQPSVWNGETSARPHEPAPASTRQEEKRPEGLGHSRAEDGGTDTP</sequence>
<dbReference type="InterPro" id="IPR050731">
    <property type="entry name" value="HRD1_E3_ubiq-ligases"/>
</dbReference>
<dbReference type="InterPro" id="IPR024766">
    <property type="entry name" value="Znf_RING_H2"/>
</dbReference>
<reference evidence="19" key="1">
    <citation type="submission" date="2022-06" db="EMBL/GenBank/DDBJ databases">
        <title>Genome Sequence of Candolleomyces eurysporus.</title>
        <authorList>
            <person name="Buettner E."/>
        </authorList>
    </citation>
    <scope>NUCLEOTIDE SEQUENCE</scope>
    <source>
        <strain evidence="19">VTCC 930004</strain>
    </source>
</reference>
<evidence type="ECO:0000313" key="19">
    <source>
        <dbReference type="EMBL" id="KAJ2937027.1"/>
    </source>
</evidence>
<dbReference type="InterPro" id="IPR057992">
    <property type="entry name" value="TPR_SYVN1_N"/>
</dbReference>
<evidence type="ECO:0000256" key="16">
    <source>
        <dbReference type="SAM" id="MobiDB-lite"/>
    </source>
</evidence>
<dbReference type="Proteomes" id="UP001140091">
    <property type="component" value="Unassembled WGS sequence"/>
</dbReference>
<evidence type="ECO:0000256" key="7">
    <source>
        <dbReference type="ARBA" id="ARBA00022692"/>
    </source>
</evidence>
<comment type="pathway">
    <text evidence="3">Protein modification; protein ubiquitination.</text>
</comment>
<keyword evidence="13 17" id="KW-1133">Transmembrane helix</keyword>
<evidence type="ECO:0000256" key="15">
    <source>
        <dbReference type="PROSITE-ProRule" id="PRU00175"/>
    </source>
</evidence>
<dbReference type="InterPro" id="IPR013083">
    <property type="entry name" value="Znf_RING/FYVE/PHD"/>
</dbReference>
<dbReference type="GO" id="GO:0036503">
    <property type="term" value="P:ERAD pathway"/>
    <property type="evidence" value="ECO:0007669"/>
    <property type="project" value="TreeGrafter"/>
</dbReference>
<evidence type="ECO:0000313" key="20">
    <source>
        <dbReference type="Proteomes" id="UP001140091"/>
    </source>
</evidence>
<comment type="subcellular location">
    <subcellularLocation>
        <location evidence="2">Endoplasmic reticulum membrane</location>
        <topology evidence="2">Multi-pass membrane protein</topology>
    </subcellularLocation>
</comment>
<feature type="compositionally biased region" description="Polar residues" evidence="16">
    <location>
        <begin position="501"/>
        <end position="519"/>
    </location>
</feature>
<evidence type="ECO:0000256" key="14">
    <source>
        <dbReference type="ARBA" id="ARBA00023136"/>
    </source>
</evidence>
<evidence type="ECO:0000256" key="10">
    <source>
        <dbReference type="ARBA" id="ARBA00022786"/>
    </source>
</evidence>
<keyword evidence="9 15" id="KW-0863">Zinc-finger</keyword>
<dbReference type="GO" id="GO:0043161">
    <property type="term" value="P:proteasome-mediated ubiquitin-dependent protein catabolic process"/>
    <property type="evidence" value="ECO:0007669"/>
    <property type="project" value="TreeGrafter"/>
</dbReference>
<feature type="transmembrane region" description="Helical" evidence="17">
    <location>
        <begin position="23"/>
        <end position="42"/>
    </location>
</feature>
<evidence type="ECO:0000256" key="1">
    <source>
        <dbReference type="ARBA" id="ARBA00000900"/>
    </source>
</evidence>
<evidence type="ECO:0000256" key="9">
    <source>
        <dbReference type="ARBA" id="ARBA00022771"/>
    </source>
</evidence>
<comment type="caution">
    <text evidence="19">The sequence shown here is derived from an EMBL/GenBank/DDBJ whole genome shotgun (WGS) entry which is preliminary data.</text>
</comment>
<evidence type="ECO:0000256" key="11">
    <source>
        <dbReference type="ARBA" id="ARBA00022824"/>
    </source>
</evidence>
<dbReference type="PANTHER" id="PTHR22763:SF184">
    <property type="entry name" value="E3 UBIQUITIN-PROTEIN LIGASE SYNOVIOLIN"/>
    <property type="match status" value="1"/>
</dbReference>
<feature type="transmembrane region" description="Helical" evidence="17">
    <location>
        <begin position="199"/>
        <end position="220"/>
    </location>
</feature>
<feature type="compositionally biased region" description="Pro residues" evidence="16">
    <location>
        <begin position="384"/>
        <end position="412"/>
    </location>
</feature>
<dbReference type="EMBL" id="JANBPK010000004">
    <property type="protein sequence ID" value="KAJ2937027.1"/>
    <property type="molecule type" value="Genomic_DNA"/>
</dbReference>
<keyword evidence="11" id="KW-0256">Endoplasmic reticulum</keyword>
<protein>
    <recommendedName>
        <fullName evidence="5">RING-type E3 ubiquitin transferase</fullName>
        <ecNumber evidence="5">2.3.2.27</ecNumber>
    </recommendedName>
</protein>
<keyword evidence="7 17" id="KW-0812">Transmembrane</keyword>